<organism evidence="1">
    <name type="scientific">Siphoviridae sp. ctfZQ2</name>
    <dbReference type="NCBI Taxonomy" id="2826415"/>
    <lineage>
        <taxon>Viruses</taxon>
        <taxon>Duplodnaviria</taxon>
        <taxon>Heunggongvirae</taxon>
        <taxon>Uroviricota</taxon>
        <taxon>Caudoviricetes</taxon>
    </lineage>
</organism>
<sequence length="40" mass="4461">MEGIPSNSPTSGQGLFFLKKFKKTSSKLLTLYNFSCIMDT</sequence>
<dbReference type="EMBL" id="BK015122">
    <property type="protein sequence ID" value="DAD91809.1"/>
    <property type="molecule type" value="Genomic_DNA"/>
</dbReference>
<proteinExistence type="predicted"/>
<evidence type="ECO:0000313" key="1">
    <source>
        <dbReference type="EMBL" id="DAD91809.1"/>
    </source>
</evidence>
<accession>A0A8S5NAX4</accession>
<name>A0A8S5NAX4_9CAUD</name>
<reference evidence="1" key="1">
    <citation type="journal article" date="2021" name="Proc. Natl. Acad. Sci. U.S.A.">
        <title>A Catalog of Tens of Thousands of Viruses from Human Metagenomes Reveals Hidden Associations with Chronic Diseases.</title>
        <authorList>
            <person name="Tisza M.J."/>
            <person name="Buck C.B."/>
        </authorList>
    </citation>
    <scope>NUCLEOTIDE SEQUENCE</scope>
    <source>
        <strain evidence="1">CtfZQ2</strain>
    </source>
</reference>
<protein>
    <submittedName>
        <fullName evidence="1">Uncharacterized protein</fullName>
    </submittedName>
</protein>